<reference evidence="1" key="1">
    <citation type="submission" date="2020-08" db="EMBL/GenBank/DDBJ databases">
        <title>Multicomponent nature underlies the extraordinary mechanical properties of spider dragline silk.</title>
        <authorList>
            <person name="Kono N."/>
            <person name="Nakamura H."/>
            <person name="Mori M."/>
            <person name="Yoshida Y."/>
            <person name="Ohtoshi R."/>
            <person name="Malay A.D."/>
            <person name="Moran D.A.P."/>
            <person name="Tomita M."/>
            <person name="Numata K."/>
            <person name="Arakawa K."/>
        </authorList>
    </citation>
    <scope>NUCLEOTIDE SEQUENCE</scope>
</reference>
<organism evidence="1 3">
    <name type="scientific">Trichonephila inaurata madagascariensis</name>
    <dbReference type="NCBI Taxonomy" id="2747483"/>
    <lineage>
        <taxon>Eukaryota</taxon>
        <taxon>Metazoa</taxon>
        <taxon>Ecdysozoa</taxon>
        <taxon>Arthropoda</taxon>
        <taxon>Chelicerata</taxon>
        <taxon>Arachnida</taxon>
        <taxon>Araneae</taxon>
        <taxon>Araneomorphae</taxon>
        <taxon>Entelegynae</taxon>
        <taxon>Araneoidea</taxon>
        <taxon>Nephilidae</taxon>
        <taxon>Trichonephila</taxon>
        <taxon>Trichonephila inaurata</taxon>
    </lineage>
</organism>
<proteinExistence type="predicted"/>
<sequence>MPKEILMGAFVLLHCLFCLLKIFCHFDILYCIHLIPYFIFIDYLKNNLRSTIKLAKQDPTVSNIEPKKTVSNDDSKIIHDPIIRTSDGFFNETPHKGDETMLEMNNVDLRFRDLELIQNEIPFLDDSSKTNSVAIHLNDAAVQWTPAERNGSLTFTTFSSSFTNVTEIELFNDSDDPKDFDDFSLILDRDMESTSSDLTSLSNSEDVQFTEVSSVPKKRNAYQKVKKFFGRLMKATPSCCRRQRLH</sequence>
<keyword evidence="3" id="KW-1185">Reference proteome</keyword>
<accession>A0A8X6X128</accession>
<gene>
    <name evidence="2" type="ORF">TNIN_138621</name>
    <name evidence="1" type="ORF">TNIN_321751</name>
</gene>
<comment type="caution">
    <text evidence="1">The sequence shown here is derived from an EMBL/GenBank/DDBJ whole genome shotgun (WGS) entry which is preliminary data.</text>
</comment>
<dbReference type="AlphaFoldDB" id="A0A8X6X128"/>
<dbReference type="EMBL" id="BMAV01004491">
    <property type="protein sequence ID" value="GFY44960.1"/>
    <property type="molecule type" value="Genomic_DNA"/>
</dbReference>
<name>A0A8X6X128_9ARAC</name>
<dbReference type="Proteomes" id="UP000886998">
    <property type="component" value="Unassembled WGS sequence"/>
</dbReference>
<evidence type="ECO:0000313" key="1">
    <source>
        <dbReference type="EMBL" id="GFY44960.1"/>
    </source>
</evidence>
<evidence type="ECO:0000313" key="2">
    <source>
        <dbReference type="EMBL" id="GFY74206.1"/>
    </source>
</evidence>
<evidence type="ECO:0000313" key="3">
    <source>
        <dbReference type="Proteomes" id="UP000886998"/>
    </source>
</evidence>
<dbReference type="EMBL" id="BMAV01020593">
    <property type="protein sequence ID" value="GFY74206.1"/>
    <property type="molecule type" value="Genomic_DNA"/>
</dbReference>
<protein>
    <submittedName>
        <fullName evidence="1">Uncharacterized protein</fullName>
    </submittedName>
</protein>
<dbReference type="OrthoDB" id="6459931at2759"/>